<evidence type="ECO:0000256" key="1">
    <source>
        <dbReference type="SAM" id="Coils"/>
    </source>
</evidence>
<reference evidence="2" key="1">
    <citation type="submission" date="2018-04" db="EMBL/GenBank/DDBJ databases">
        <title>Draft Genome Sequences of Chryseobacterium lactis NCTC11390T isolated from milk, Chryseobacterium oncorhynchi 701B-08T from rainbow trout, and Chryseobacterium viscerum 687B-08T from diseased fish.</title>
        <authorList>
            <person name="Jeong J.-J."/>
            <person name="Lee Y.J."/>
            <person name="Pathiraja D."/>
            <person name="Park B."/>
            <person name="Choi I.-G."/>
            <person name="Kim K.D."/>
        </authorList>
    </citation>
    <scope>NUCLEOTIDE SEQUENCE [LARGE SCALE GENOMIC DNA]</scope>
    <source>
        <strain evidence="2">701B-08</strain>
    </source>
</reference>
<gene>
    <name evidence="2" type="ORF">C1638_021670</name>
</gene>
<keyword evidence="1" id="KW-0175">Coiled coil</keyword>
<keyword evidence="3" id="KW-1185">Reference proteome</keyword>
<feature type="coiled-coil region" evidence="1">
    <location>
        <begin position="91"/>
        <end position="121"/>
    </location>
</feature>
<dbReference type="OrthoDB" id="1275964at2"/>
<dbReference type="EMBL" id="PPEI02000012">
    <property type="protein sequence ID" value="PWN59219.1"/>
    <property type="molecule type" value="Genomic_DNA"/>
</dbReference>
<dbReference type="Proteomes" id="UP000236182">
    <property type="component" value="Unassembled WGS sequence"/>
</dbReference>
<proteinExistence type="predicted"/>
<organism evidence="2 3">
    <name type="scientific">Chryseobacterium oncorhynchi</name>
    <dbReference type="NCBI Taxonomy" id="741074"/>
    <lineage>
        <taxon>Bacteria</taxon>
        <taxon>Pseudomonadati</taxon>
        <taxon>Bacteroidota</taxon>
        <taxon>Flavobacteriia</taxon>
        <taxon>Flavobacteriales</taxon>
        <taxon>Weeksellaceae</taxon>
        <taxon>Chryseobacterium group</taxon>
        <taxon>Chryseobacterium</taxon>
    </lineage>
</organism>
<accession>A0A316WDU9</accession>
<protein>
    <submittedName>
        <fullName evidence="2">Uncharacterized protein</fullName>
    </submittedName>
</protein>
<evidence type="ECO:0000313" key="2">
    <source>
        <dbReference type="EMBL" id="PWN59219.1"/>
    </source>
</evidence>
<dbReference type="RefSeq" id="WP_109624023.1">
    <property type="nucleotide sequence ID" value="NZ_PPEI02000012.1"/>
</dbReference>
<name>A0A316WDU9_9FLAO</name>
<sequence length="189" mass="21962">MKKSDLIVKHLNALISKYQLEIDLLTEMKKKPTNELHQAEIDINIKYFEEEIKEIQEVKNSLDKLSVYIDYFEENSLLFAPSGVGKPIIKNASQKELIKDAETLLNEFKQANNDSSKFEVEQKATGQFFTKYYESFPLFCVIFSRTVSSHYSIEVSEKFLEFLGQLDYEEASNKIDLWIGDNNPKKVNI</sequence>
<dbReference type="AlphaFoldDB" id="A0A316WDU9"/>
<comment type="caution">
    <text evidence="2">The sequence shown here is derived from an EMBL/GenBank/DDBJ whole genome shotgun (WGS) entry which is preliminary data.</text>
</comment>
<evidence type="ECO:0000313" key="3">
    <source>
        <dbReference type="Proteomes" id="UP000236182"/>
    </source>
</evidence>